<dbReference type="PANTHER" id="PTHR36437:SF2">
    <property type="entry name" value="GLYOXALASE_BLEOMYCIN RESISTANCE PROTEIN_DIOXYGENASE"/>
    <property type="match status" value="1"/>
</dbReference>
<evidence type="ECO:0000313" key="2">
    <source>
        <dbReference type="EMBL" id="TGO04250.1"/>
    </source>
</evidence>
<accession>A0A4Z1DZ17</accession>
<evidence type="ECO:0000259" key="1">
    <source>
        <dbReference type="PROSITE" id="PS51819"/>
    </source>
</evidence>
<dbReference type="SUPFAM" id="SSF54593">
    <property type="entry name" value="Glyoxalase/Bleomycin resistance protein/Dihydroxybiphenyl dioxygenase"/>
    <property type="match status" value="1"/>
</dbReference>
<sequence>MLTLGRVVVLVTDLDDAHDFYTRGLGFSVLLDARISEDFRALHVGTGGVGDTGVWLLDSTSDRVGTQTGSDPALILYSDDLDGDLTHLGREFGLIPHAGPDGDPGARFAQLRDPWGNELVIAERP</sequence>
<dbReference type="Proteomes" id="UP000297318">
    <property type="component" value="Unassembled WGS sequence"/>
</dbReference>
<comment type="caution">
    <text evidence="2">The sequence shown here is derived from an EMBL/GenBank/DDBJ whole genome shotgun (WGS) entry which is preliminary data.</text>
</comment>
<name>A0A4Z1DZ17_9MICO</name>
<proteinExistence type="predicted"/>
<gene>
    <name evidence="2" type="ORF">SERN_1843</name>
</gene>
<dbReference type="InterPro" id="IPR029068">
    <property type="entry name" value="Glyas_Bleomycin-R_OHBP_Dase"/>
</dbReference>
<dbReference type="PROSITE" id="PS51819">
    <property type="entry name" value="VOC"/>
    <property type="match status" value="1"/>
</dbReference>
<dbReference type="EMBL" id="RHPJ01000003">
    <property type="protein sequence ID" value="TGO04250.1"/>
    <property type="molecule type" value="Genomic_DNA"/>
</dbReference>
<organism evidence="2 3">
    <name type="scientific">Serinibacter arcticus</name>
    <dbReference type="NCBI Taxonomy" id="1655435"/>
    <lineage>
        <taxon>Bacteria</taxon>
        <taxon>Bacillati</taxon>
        <taxon>Actinomycetota</taxon>
        <taxon>Actinomycetes</taxon>
        <taxon>Micrococcales</taxon>
        <taxon>Beutenbergiaceae</taxon>
        <taxon>Serinibacter</taxon>
    </lineage>
</organism>
<dbReference type="AlphaFoldDB" id="A0A4Z1DZ17"/>
<dbReference type="PANTHER" id="PTHR36437">
    <property type="entry name" value="GLYOXALASE/BLEOMYCIN RESISTANCE PROTEIN/DIOXYGENASE"/>
    <property type="match status" value="1"/>
</dbReference>
<reference evidence="2 3" key="1">
    <citation type="submission" date="2018-11" db="EMBL/GenBank/DDBJ databases">
        <title>Complete genome sequencing of the Actinobacteria Serinibacter sp. K3-2.</title>
        <authorList>
            <person name="Rakitin A.L."/>
            <person name="Beletsky A.V."/>
            <person name="Mardanov A.V."/>
            <person name="Ravin N.V."/>
            <person name="Gromova A.S."/>
            <person name="Filippova S.N."/>
            <person name="Gal'Chenko V.F."/>
        </authorList>
    </citation>
    <scope>NUCLEOTIDE SEQUENCE [LARGE SCALE GENOMIC DNA]</scope>
    <source>
        <strain evidence="2 3">K3-2</strain>
    </source>
</reference>
<dbReference type="OrthoDB" id="9798201at2"/>
<dbReference type="Gene3D" id="3.10.180.10">
    <property type="entry name" value="2,3-Dihydroxybiphenyl 1,2-Dioxygenase, domain 1"/>
    <property type="match status" value="1"/>
</dbReference>
<protein>
    <submittedName>
        <fullName evidence="2">Glyoxalase family protein</fullName>
    </submittedName>
</protein>
<evidence type="ECO:0000313" key="3">
    <source>
        <dbReference type="Proteomes" id="UP000297318"/>
    </source>
</evidence>
<keyword evidence="3" id="KW-1185">Reference proteome</keyword>
<dbReference type="InterPro" id="IPR004360">
    <property type="entry name" value="Glyas_Fos-R_dOase_dom"/>
</dbReference>
<dbReference type="Pfam" id="PF00903">
    <property type="entry name" value="Glyoxalase"/>
    <property type="match status" value="1"/>
</dbReference>
<dbReference type="RefSeq" id="WP_135849881.1">
    <property type="nucleotide sequence ID" value="NZ_RHPJ01000003.1"/>
</dbReference>
<dbReference type="InterPro" id="IPR037523">
    <property type="entry name" value="VOC_core"/>
</dbReference>
<feature type="domain" description="VOC" evidence="1">
    <location>
        <begin position="3"/>
        <end position="124"/>
    </location>
</feature>